<dbReference type="OrthoDB" id="8253205at2"/>
<protein>
    <submittedName>
        <fullName evidence="1">Uncharacterized protein</fullName>
    </submittedName>
</protein>
<dbReference type="AlphaFoldDB" id="A0A125Q7C4"/>
<evidence type="ECO:0000313" key="1">
    <source>
        <dbReference type="EMBL" id="KWV50630.1"/>
    </source>
</evidence>
<dbReference type="EMBL" id="LNCU01000093">
    <property type="protein sequence ID" value="KWV50630.1"/>
    <property type="molecule type" value="Genomic_DNA"/>
</dbReference>
<dbReference type="RefSeq" id="WP_066511579.1">
    <property type="nucleotide sequence ID" value="NZ_LNCU01000093.1"/>
</dbReference>
<keyword evidence="2" id="KW-1185">Reference proteome</keyword>
<proteinExistence type="predicted"/>
<reference evidence="1 2" key="1">
    <citation type="submission" date="2015-11" db="EMBL/GenBank/DDBJ databases">
        <title>Draft Genome Sequence of the Strain BR 10303 (Bradyrhizobium sp.) isolated from nodules of Centrolobium paraense.</title>
        <authorList>
            <person name="Zelli J.E."/>
            <person name="Simoes-Araujo J.L."/>
            <person name="Barauna A.C."/>
            <person name="Silva K."/>
        </authorList>
    </citation>
    <scope>NUCLEOTIDE SEQUENCE [LARGE SCALE GENOMIC DNA]</scope>
    <source>
        <strain evidence="1 2">BR 10303</strain>
    </source>
</reference>
<sequence>MGDVHTSEVNENPKAGGFGLHLFALPKAFEDITKQNATRPRDEFEKIKEASAEISRKVPTDRF</sequence>
<comment type="caution">
    <text evidence="1">The sequence shown here is derived from an EMBL/GenBank/DDBJ whole genome shotgun (WGS) entry which is preliminary data.</text>
</comment>
<name>A0A125Q7C4_9BRAD</name>
<evidence type="ECO:0000313" key="2">
    <source>
        <dbReference type="Proteomes" id="UP000057737"/>
    </source>
</evidence>
<organism evidence="1 2">
    <name type="scientific">Bradyrhizobium macuxiense</name>
    <dbReference type="NCBI Taxonomy" id="1755647"/>
    <lineage>
        <taxon>Bacteria</taxon>
        <taxon>Pseudomonadati</taxon>
        <taxon>Pseudomonadota</taxon>
        <taxon>Alphaproteobacteria</taxon>
        <taxon>Hyphomicrobiales</taxon>
        <taxon>Nitrobacteraceae</taxon>
        <taxon>Bradyrhizobium</taxon>
    </lineage>
</organism>
<dbReference type="Proteomes" id="UP000057737">
    <property type="component" value="Unassembled WGS sequence"/>
</dbReference>
<gene>
    <name evidence="1" type="ORF">AS156_14065</name>
</gene>
<accession>A0A125Q7C4</accession>